<protein>
    <submittedName>
        <fullName evidence="2">Uncharacterized protein</fullName>
    </submittedName>
</protein>
<keyword evidence="1" id="KW-0812">Transmembrane</keyword>
<keyword evidence="1" id="KW-1133">Transmembrane helix</keyword>
<sequence>MKCRPVPVFVLVFYRVPVKLGFSAIITISKFHRDRWWKFGADPSSLISPDNKHHEHCLSLVYVEVWVACNFQLSISNRKAEMHNSNRRVPVHDNGDGFGYTSLSCLLIEYRLRPRCDVGNALFPNSCLVRNEAFTHCKRYVEDTEPINE</sequence>
<gene>
    <name evidence="2" type="ORF">EVAR_29600_1</name>
</gene>
<reference evidence="2 3" key="1">
    <citation type="journal article" date="2019" name="Commun. Biol.">
        <title>The bagworm genome reveals a unique fibroin gene that provides high tensile strength.</title>
        <authorList>
            <person name="Kono N."/>
            <person name="Nakamura H."/>
            <person name="Ohtoshi R."/>
            <person name="Tomita M."/>
            <person name="Numata K."/>
            <person name="Arakawa K."/>
        </authorList>
    </citation>
    <scope>NUCLEOTIDE SEQUENCE [LARGE SCALE GENOMIC DNA]</scope>
</reference>
<dbReference type="AlphaFoldDB" id="A0A4C1VUE9"/>
<dbReference type="Proteomes" id="UP000299102">
    <property type="component" value="Unassembled WGS sequence"/>
</dbReference>
<evidence type="ECO:0000313" key="3">
    <source>
        <dbReference type="Proteomes" id="UP000299102"/>
    </source>
</evidence>
<feature type="transmembrane region" description="Helical" evidence="1">
    <location>
        <begin position="6"/>
        <end position="28"/>
    </location>
</feature>
<name>A0A4C1VUE9_EUMVA</name>
<organism evidence="2 3">
    <name type="scientific">Eumeta variegata</name>
    <name type="common">Bagworm moth</name>
    <name type="synonym">Eumeta japonica</name>
    <dbReference type="NCBI Taxonomy" id="151549"/>
    <lineage>
        <taxon>Eukaryota</taxon>
        <taxon>Metazoa</taxon>
        <taxon>Ecdysozoa</taxon>
        <taxon>Arthropoda</taxon>
        <taxon>Hexapoda</taxon>
        <taxon>Insecta</taxon>
        <taxon>Pterygota</taxon>
        <taxon>Neoptera</taxon>
        <taxon>Endopterygota</taxon>
        <taxon>Lepidoptera</taxon>
        <taxon>Glossata</taxon>
        <taxon>Ditrysia</taxon>
        <taxon>Tineoidea</taxon>
        <taxon>Psychidae</taxon>
        <taxon>Oiketicinae</taxon>
        <taxon>Eumeta</taxon>
    </lineage>
</organism>
<dbReference type="EMBL" id="BGZK01000416">
    <property type="protein sequence ID" value="GBP42343.1"/>
    <property type="molecule type" value="Genomic_DNA"/>
</dbReference>
<proteinExistence type="predicted"/>
<accession>A0A4C1VUE9</accession>
<keyword evidence="3" id="KW-1185">Reference proteome</keyword>
<comment type="caution">
    <text evidence="2">The sequence shown here is derived from an EMBL/GenBank/DDBJ whole genome shotgun (WGS) entry which is preliminary data.</text>
</comment>
<evidence type="ECO:0000313" key="2">
    <source>
        <dbReference type="EMBL" id="GBP42343.1"/>
    </source>
</evidence>
<evidence type="ECO:0000256" key="1">
    <source>
        <dbReference type="SAM" id="Phobius"/>
    </source>
</evidence>
<keyword evidence="1" id="KW-0472">Membrane</keyword>